<keyword evidence="3" id="KW-0285">Flavoprotein</keyword>
<dbReference type="Gene3D" id="3.30.70.2190">
    <property type="match status" value="1"/>
</dbReference>
<dbReference type="InterPro" id="IPR016166">
    <property type="entry name" value="FAD-bd_PCMH"/>
</dbReference>
<dbReference type="RefSeq" id="WP_142833400.1">
    <property type="nucleotide sequence ID" value="NZ_VFSV01000004.1"/>
</dbReference>
<evidence type="ECO:0000256" key="2">
    <source>
        <dbReference type="ARBA" id="ARBA00008000"/>
    </source>
</evidence>
<keyword evidence="4" id="KW-0274">FAD</keyword>
<evidence type="ECO:0000313" key="6">
    <source>
        <dbReference type="EMBL" id="TRD22820.1"/>
    </source>
</evidence>
<dbReference type="GO" id="GO:0003824">
    <property type="term" value="F:catalytic activity"/>
    <property type="evidence" value="ECO:0007669"/>
    <property type="project" value="InterPro"/>
</dbReference>
<gene>
    <name evidence="6" type="ORF">FEV53_03330</name>
</gene>
<sequence length="469" mass="49434">MSVIEDLQGIAGSAHVLTGEAAAPYAKDWTGQYESAPLCVVKPASTEEVSAVMRAASAAKRPVVASAGRTGLTGATHAPEAIVLSLERMNRIREIRPEARVAIVDSGVILAQLREAADAAGLVFPLTFGAQGSARIGGVLSTNAGGSNVLRYGNTRALCLGLEVVLADGRVLDLMSALAKDNSGYDLRDLFIGAEGTLGIITGAVMRLHTRPLAYVSAMIALHDLGDGLALLNRLQAETGGAVEAFEYMPRSYMEAWQAHVPDGRQPFDDIHDHAVFLELGVTARRDATVDENGTLPAQAHLEEILGEMISDGTVLDAVIAQNGQQRREMWARRELAGELMTAYGPVVLGDVSVPLDQVAPFLEDTRAALAEAAPGSREAVVSHLGDGNVHYAVWPSDGLNGHAQAMEIIESTAVRHGGSFSAEHGVGLTKRPAMARHKDPVALEVMRVLKSALDPGNILNPGKVLPGN</sequence>
<organism evidence="6 7">
    <name type="scientific">Palleronia caenipelagi</name>
    <dbReference type="NCBI Taxonomy" id="2489174"/>
    <lineage>
        <taxon>Bacteria</taxon>
        <taxon>Pseudomonadati</taxon>
        <taxon>Pseudomonadota</taxon>
        <taxon>Alphaproteobacteria</taxon>
        <taxon>Rhodobacterales</taxon>
        <taxon>Roseobacteraceae</taxon>
        <taxon>Palleronia</taxon>
    </lineage>
</organism>
<evidence type="ECO:0000256" key="3">
    <source>
        <dbReference type="ARBA" id="ARBA00022630"/>
    </source>
</evidence>
<dbReference type="PANTHER" id="PTHR43716:SF2">
    <property type="entry name" value="BLL6224 PROTEIN"/>
    <property type="match status" value="1"/>
</dbReference>
<dbReference type="InterPro" id="IPR036318">
    <property type="entry name" value="FAD-bd_PCMH-like_sf"/>
</dbReference>
<dbReference type="InterPro" id="IPR006094">
    <property type="entry name" value="Oxid_FAD_bind_N"/>
</dbReference>
<dbReference type="FunFam" id="1.10.45.10:FF:000001">
    <property type="entry name" value="D-lactate dehydrogenase mitochondrial"/>
    <property type="match status" value="1"/>
</dbReference>
<dbReference type="EMBL" id="VFSV01000004">
    <property type="protein sequence ID" value="TRD22820.1"/>
    <property type="molecule type" value="Genomic_DNA"/>
</dbReference>
<dbReference type="InterPro" id="IPR016171">
    <property type="entry name" value="Vanillyl_alc_oxidase_C-sub2"/>
</dbReference>
<dbReference type="GO" id="GO:0022904">
    <property type="term" value="P:respiratory electron transport chain"/>
    <property type="evidence" value="ECO:0007669"/>
    <property type="project" value="TreeGrafter"/>
</dbReference>
<dbReference type="SUPFAM" id="SSF55103">
    <property type="entry name" value="FAD-linked oxidases, C-terminal domain"/>
    <property type="match status" value="1"/>
</dbReference>
<dbReference type="PROSITE" id="PS51387">
    <property type="entry name" value="FAD_PCMH"/>
    <property type="match status" value="1"/>
</dbReference>
<feature type="domain" description="FAD-binding PCMH-type" evidence="5">
    <location>
        <begin position="33"/>
        <end position="211"/>
    </location>
</feature>
<dbReference type="InterPro" id="IPR051264">
    <property type="entry name" value="FAD-oxidored/transferase_4"/>
</dbReference>
<dbReference type="SUPFAM" id="SSF56176">
    <property type="entry name" value="FAD-binding/transporter-associated domain-like"/>
    <property type="match status" value="1"/>
</dbReference>
<evidence type="ECO:0000256" key="4">
    <source>
        <dbReference type="ARBA" id="ARBA00022827"/>
    </source>
</evidence>
<comment type="caution">
    <text evidence="6">The sequence shown here is derived from an EMBL/GenBank/DDBJ whole genome shotgun (WGS) entry which is preliminary data.</text>
</comment>
<dbReference type="Gene3D" id="3.30.43.10">
    <property type="entry name" value="Uridine Diphospho-n-acetylenolpyruvylglucosamine Reductase, domain 2"/>
    <property type="match status" value="1"/>
</dbReference>
<dbReference type="Gene3D" id="3.30.465.10">
    <property type="match status" value="1"/>
</dbReference>
<evidence type="ECO:0000313" key="7">
    <source>
        <dbReference type="Proteomes" id="UP000318590"/>
    </source>
</evidence>
<keyword evidence="7" id="KW-1185">Reference proteome</keyword>
<dbReference type="Pfam" id="PF01565">
    <property type="entry name" value="FAD_binding_4"/>
    <property type="match status" value="1"/>
</dbReference>
<dbReference type="InterPro" id="IPR016167">
    <property type="entry name" value="FAD-bd_PCMH_sub1"/>
</dbReference>
<name>A0A547Q8X5_9RHOB</name>
<evidence type="ECO:0000256" key="1">
    <source>
        <dbReference type="ARBA" id="ARBA00001974"/>
    </source>
</evidence>
<dbReference type="InterPro" id="IPR016164">
    <property type="entry name" value="FAD-linked_Oxase-like_C"/>
</dbReference>
<dbReference type="Pfam" id="PF02913">
    <property type="entry name" value="FAD-oxidase_C"/>
    <property type="match status" value="1"/>
</dbReference>
<dbReference type="Gene3D" id="1.10.45.10">
    <property type="entry name" value="Vanillyl-alcohol Oxidase, Chain A, domain 4"/>
    <property type="match status" value="1"/>
</dbReference>
<dbReference type="Proteomes" id="UP000318590">
    <property type="component" value="Unassembled WGS sequence"/>
</dbReference>
<dbReference type="GO" id="GO:0071949">
    <property type="term" value="F:FAD binding"/>
    <property type="evidence" value="ECO:0007669"/>
    <property type="project" value="InterPro"/>
</dbReference>
<protein>
    <submittedName>
        <fullName evidence="6">FAD-binding oxidoreductase</fullName>
    </submittedName>
</protein>
<dbReference type="OrthoDB" id="9811557at2"/>
<dbReference type="InterPro" id="IPR004113">
    <property type="entry name" value="FAD-bd_oxidored_4_C"/>
</dbReference>
<dbReference type="Gene3D" id="3.30.70.2740">
    <property type="match status" value="1"/>
</dbReference>
<proteinExistence type="inferred from homology"/>
<comment type="similarity">
    <text evidence="2">Belongs to the FAD-binding oxidoreductase/transferase type 4 family.</text>
</comment>
<dbReference type="PANTHER" id="PTHR43716">
    <property type="entry name" value="D-2-HYDROXYGLUTARATE DEHYDROGENASE, MITOCHONDRIAL"/>
    <property type="match status" value="1"/>
</dbReference>
<reference evidence="6 7" key="1">
    <citation type="submission" date="2019-06" db="EMBL/GenBank/DDBJ databases">
        <title>Paenimaribius caenipelagi gen. nov., sp. nov., isolated from a tidal flat.</title>
        <authorList>
            <person name="Yoon J.-H."/>
        </authorList>
    </citation>
    <scope>NUCLEOTIDE SEQUENCE [LARGE SCALE GENOMIC DNA]</scope>
    <source>
        <strain evidence="6 7">JBTF-M29</strain>
    </source>
</reference>
<dbReference type="InterPro" id="IPR016169">
    <property type="entry name" value="FAD-bd_PCMH_sub2"/>
</dbReference>
<evidence type="ECO:0000259" key="5">
    <source>
        <dbReference type="PROSITE" id="PS51387"/>
    </source>
</evidence>
<accession>A0A547Q8X5</accession>
<comment type="cofactor">
    <cofactor evidence="1">
        <name>FAD</name>
        <dbReference type="ChEBI" id="CHEBI:57692"/>
    </cofactor>
</comment>
<dbReference type="AlphaFoldDB" id="A0A547Q8X5"/>